<feature type="region of interest" description="Disordered" evidence="1">
    <location>
        <begin position="1"/>
        <end position="26"/>
    </location>
</feature>
<dbReference type="Proteomes" id="UP000636800">
    <property type="component" value="Chromosome 12"/>
</dbReference>
<gene>
    <name evidence="3" type="ORF">HPP92_021822</name>
    <name evidence="2" type="ORF">HPP92_022145</name>
</gene>
<dbReference type="EMBL" id="JADCNM010000012">
    <property type="protein sequence ID" value="KAG0458694.1"/>
    <property type="molecule type" value="Genomic_DNA"/>
</dbReference>
<evidence type="ECO:0000313" key="3">
    <source>
        <dbReference type="EMBL" id="KAG0458694.1"/>
    </source>
</evidence>
<dbReference type="Proteomes" id="UP000639772">
    <property type="component" value="Chromosome 12"/>
</dbReference>
<evidence type="ECO:0000313" key="5">
    <source>
        <dbReference type="Proteomes" id="UP000639772"/>
    </source>
</evidence>
<keyword evidence="4" id="KW-1185">Reference proteome</keyword>
<evidence type="ECO:0000256" key="1">
    <source>
        <dbReference type="SAM" id="MobiDB-lite"/>
    </source>
</evidence>
<accession>A0A835UD94</accession>
<dbReference type="AlphaFoldDB" id="A0A835UD94"/>
<name>A0A835UD94_VANPL</name>
<protein>
    <submittedName>
        <fullName evidence="3">Uncharacterized protein</fullName>
    </submittedName>
</protein>
<evidence type="ECO:0000313" key="2">
    <source>
        <dbReference type="EMBL" id="KAG0456988.1"/>
    </source>
</evidence>
<comment type="caution">
    <text evidence="3">The sequence shown here is derived from an EMBL/GenBank/DDBJ whole genome shotgun (WGS) entry which is preliminary data.</text>
</comment>
<organism evidence="3 5">
    <name type="scientific">Vanilla planifolia</name>
    <name type="common">Vanilla</name>
    <dbReference type="NCBI Taxonomy" id="51239"/>
    <lineage>
        <taxon>Eukaryota</taxon>
        <taxon>Viridiplantae</taxon>
        <taxon>Streptophyta</taxon>
        <taxon>Embryophyta</taxon>
        <taxon>Tracheophyta</taxon>
        <taxon>Spermatophyta</taxon>
        <taxon>Magnoliopsida</taxon>
        <taxon>Liliopsida</taxon>
        <taxon>Asparagales</taxon>
        <taxon>Orchidaceae</taxon>
        <taxon>Vanilloideae</taxon>
        <taxon>Vanilleae</taxon>
        <taxon>Vanilla</taxon>
    </lineage>
</organism>
<sequence>MAARQKEYTAKGSARQTCASHQSQKEADSRKHCSIAMCAGPKSGVALVAPEGAGGDRYDKASIDGVWQGKGAEINVVVTGGRRKSRKSGAEGSREQCGGSCQLKQLLQG</sequence>
<proteinExistence type="predicted"/>
<evidence type="ECO:0000313" key="4">
    <source>
        <dbReference type="Proteomes" id="UP000636800"/>
    </source>
</evidence>
<reference evidence="4 5" key="1">
    <citation type="journal article" date="2020" name="Nat. Food">
        <title>A phased Vanilla planifolia genome enables genetic improvement of flavour and production.</title>
        <authorList>
            <person name="Hasing T."/>
            <person name="Tang H."/>
            <person name="Brym M."/>
            <person name="Khazi F."/>
            <person name="Huang T."/>
            <person name="Chambers A.H."/>
        </authorList>
    </citation>
    <scope>NUCLEOTIDE SEQUENCE [LARGE SCALE GENOMIC DNA]</scope>
    <source>
        <tissue evidence="3">Leaf</tissue>
    </source>
</reference>
<dbReference type="EMBL" id="JADCNL010000012">
    <property type="protein sequence ID" value="KAG0456988.1"/>
    <property type="molecule type" value="Genomic_DNA"/>
</dbReference>